<accession>A0AA38S3R1</accession>
<evidence type="ECO:0000313" key="1">
    <source>
        <dbReference type="EMBL" id="KAJ9150099.1"/>
    </source>
</evidence>
<name>A0AA38S3R1_9PEZI</name>
<keyword evidence="2" id="KW-1185">Reference proteome</keyword>
<dbReference type="EMBL" id="JANBVN010000074">
    <property type="protein sequence ID" value="KAJ9150099.1"/>
    <property type="molecule type" value="Genomic_DNA"/>
</dbReference>
<sequence length="161" mass="17851">MGKPYIKTNTSGKLVSRLSYSINPGVGPPLESRRFPSPLLAVNAEARQAALEFYHIRLPASVSDKHDGLDATFYLNPDWDYVRFLPQKPTDLLDFLWDTRACDLKGNGLKHTVVAPLRAPEPNKAVPPTPLPPANRPLPLFLPPSQPQPHQTLALCRPWSG</sequence>
<comment type="caution">
    <text evidence="1">The sequence shown here is derived from an EMBL/GenBank/DDBJ whole genome shotgun (WGS) entry which is preliminary data.</text>
</comment>
<protein>
    <submittedName>
        <fullName evidence="1">Uncharacterized protein</fullName>
    </submittedName>
</protein>
<dbReference type="AlphaFoldDB" id="A0AA38S3R1"/>
<dbReference type="Proteomes" id="UP001174691">
    <property type="component" value="Unassembled WGS sequence"/>
</dbReference>
<reference evidence="1" key="1">
    <citation type="submission" date="2022-07" db="EMBL/GenBank/DDBJ databases">
        <title>Fungi with potential for degradation of polypropylene.</title>
        <authorList>
            <person name="Gostincar C."/>
        </authorList>
    </citation>
    <scope>NUCLEOTIDE SEQUENCE</scope>
    <source>
        <strain evidence="1">EXF-13287</strain>
    </source>
</reference>
<gene>
    <name evidence="1" type="ORF">NKR19_g5403</name>
</gene>
<organism evidence="1 2">
    <name type="scientific">Coniochaeta hoffmannii</name>
    <dbReference type="NCBI Taxonomy" id="91930"/>
    <lineage>
        <taxon>Eukaryota</taxon>
        <taxon>Fungi</taxon>
        <taxon>Dikarya</taxon>
        <taxon>Ascomycota</taxon>
        <taxon>Pezizomycotina</taxon>
        <taxon>Sordariomycetes</taxon>
        <taxon>Sordariomycetidae</taxon>
        <taxon>Coniochaetales</taxon>
        <taxon>Coniochaetaceae</taxon>
        <taxon>Coniochaeta</taxon>
    </lineage>
</organism>
<proteinExistence type="predicted"/>
<evidence type="ECO:0000313" key="2">
    <source>
        <dbReference type="Proteomes" id="UP001174691"/>
    </source>
</evidence>